<feature type="compositionally biased region" description="Basic and acidic residues" evidence="3">
    <location>
        <begin position="879"/>
        <end position="896"/>
    </location>
</feature>
<dbReference type="PANTHER" id="PTHR14430:SF0">
    <property type="entry name" value="SEC2P DOMAIN-CONTAINING PROTEIN"/>
    <property type="match status" value="1"/>
</dbReference>
<dbReference type="InParanoid" id="K5WFG1"/>
<feature type="compositionally biased region" description="Polar residues" evidence="3">
    <location>
        <begin position="537"/>
        <end position="551"/>
    </location>
</feature>
<dbReference type="EMBL" id="JH930470">
    <property type="protein sequence ID" value="EKM58040.1"/>
    <property type="molecule type" value="Genomic_DNA"/>
</dbReference>
<keyword evidence="6" id="KW-1185">Reference proteome</keyword>
<gene>
    <name evidence="5" type="ORF">PHACADRAFT_159088</name>
</gene>
<sequence>MASAHNHVDDEMHELTQEADYLDQTVKVDPTPVNGHKAKRETGDHDPDAQAQVIDSLRSQIQDLFSQVSQLNNKLVKSYDRVSDLEDQLHLASDNLRNSTLKVSQLELEHAQHVSALSTGLLVEKSHVTTELTRLMEKATEEAARAGEAVSARNAIEKDLDDLSAGLFGQANIMVAEARLARARSERKVEETEEALRGAEEIVGVLQTQLQSLQAEKEESDRKAEEMRAFVGKGKWVERPHASGRAPGVRLLCLHAPYGEYLQLIAHLRSLRPSTPHPPAMSTLLPQPFLARLVAEDSDPTVRLDLAPQLNWLTRRSVISALYSGQLSVEPMSTTTLVEELTPSLIPGNHHTHISCAMCGTTIMEAPSSPSRPSFSPVRTASGGKTTWTPGLLKTSLVQSFTSASFGQNYSQPTTPTRSAFGPLAQVYIFRLENMSSSGLPIGGTPQQGAQARPPTIYPLCASGWCLTRLRTTCSLWAFIRMNVVEKVWEEEPYGPSSKLGSPRRALTPDLHGDSAERPQAQSRPSRIGIGALWGSMSRSLSGPKTKSEPTPTGRAESPQIKEVHEESAKPGMNKSSPPMPPRRLPPLPPRNLPPPPPRNLPPPPPRHPPPEETAPKPSAAPAGPPPPLPKRNRQRAAEQAQGEEDSSAPAAIAGEHTEAPLAPASLSPKEGDSLAPATSIDDGIEVPNASLLSPPEEIEDFTTPEEELAAPPMDRAPTPTSVPLPESVPASPTQPEAPALPPAPSQSETTARPETPPSATSQPETVARSETPPPQSSDGKPPVPPRASARNSIGAPPPLPRRAAARARPMSISSPLATEVTKDDAETPKPEPKEDGADVQAPTAESLQEATLSDGAPAADQAPTDAGEHESAAAATEDDVKHESVSAIHEPHTDGEDAGSTNEKAGPASSTENLPSAGETNSLALKGHLDVPTPPAANSETASVAPSSVHHFESKEGSLEEVSLVNVSDTAPEETRVLDSPDNGSETVQSEVEDMGDPGIYVGNASWEERMWKELVKLREEMFWARIGGVR</sequence>
<dbReference type="HOGENOM" id="CLU_011813_0_0_1"/>
<feature type="coiled-coil region" evidence="2">
    <location>
        <begin position="54"/>
        <end position="88"/>
    </location>
</feature>
<accession>K5WFG1</accession>
<feature type="compositionally biased region" description="Polar residues" evidence="3">
    <location>
        <begin position="746"/>
        <end position="765"/>
    </location>
</feature>
<dbReference type="InterPro" id="IPR009449">
    <property type="entry name" value="Sec2_N"/>
</dbReference>
<dbReference type="GO" id="GO:0005085">
    <property type="term" value="F:guanyl-nucleotide exchange factor activity"/>
    <property type="evidence" value="ECO:0007669"/>
    <property type="project" value="InterPro"/>
</dbReference>
<feature type="compositionally biased region" description="Basic and acidic residues" evidence="3">
    <location>
        <begin position="821"/>
        <end position="837"/>
    </location>
</feature>
<dbReference type="PANTHER" id="PTHR14430">
    <property type="entry name" value="RABIN3-RELATED"/>
    <property type="match status" value="1"/>
</dbReference>
<evidence type="ECO:0000256" key="2">
    <source>
        <dbReference type="SAM" id="Coils"/>
    </source>
</evidence>
<dbReference type="OrthoDB" id="1748564at2759"/>
<dbReference type="STRING" id="650164.K5WFG1"/>
<dbReference type="RefSeq" id="XP_007393368.1">
    <property type="nucleotide sequence ID" value="XM_007393306.1"/>
</dbReference>
<proteinExistence type="predicted"/>
<dbReference type="AlphaFoldDB" id="K5WFG1"/>
<evidence type="ECO:0000259" key="4">
    <source>
        <dbReference type="Pfam" id="PF06428"/>
    </source>
</evidence>
<feature type="compositionally biased region" description="Pro residues" evidence="3">
    <location>
        <begin position="772"/>
        <end position="786"/>
    </location>
</feature>
<feature type="region of interest" description="Disordered" evidence="3">
    <location>
        <begin position="493"/>
        <end position="1000"/>
    </location>
</feature>
<protein>
    <recommendedName>
        <fullName evidence="4">GDP/GTP exchange factor Sec2 N-terminal domain-containing protein</fullName>
    </recommendedName>
</protein>
<organism evidence="5 6">
    <name type="scientific">Phanerochaete carnosa (strain HHB-10118-sp)</name>
    <name type="common">White-rot fungus</name>
    <name type="synonym">Peniophora carnosa</name>
    <dbReference type="NCBI Taxonomy" id="650164"/>
    <lineage>
        <taxon>Eukaryota</taxon>
        <taxon>Fungi</taxon>
        <taxon>Dikarya</taxon>
        <taxon>Basidiomycota</taxon>
        <taxon>Agaricomycotina</taxon>
        <taxon>Agaricomycetes</taxon>
        <taxon>Polyporales</taxon>
        <taxon>Phanerochaetaceae</taxon>
        <taxon>Phanerochaete</taxon>
    </lineage>
</organism>
<dbReference type="Pfam" id="PF06428">
    <property type="entry name" value="Sec2p"/>
    <property type="match status" value="1"/>
</dbReference>
<feature type="compositionally biased region" description="Acidic residues" evidence="3">
    <location>
        <begin position="697"/>
        <end position="709"/>
    </location>
</feature>
<dbReference type="GO" id="GO:0006887">
    <property type="term" value="P:exocytosis"/>
    <property type="evidence" value="ECO:0007669"/>
    <property type="project" value="TreeGrafter"/>
</dbReference>
<dbReference type="Proteomes" id="UP000008370">
    <property type="component" value="Unassembled WGS sequence"/>
</dbReference>
<evidence type="ECO:0000256" key="3">
    <source>
        <dbReference type="SAM" id="MobiDB-lite"/>
    </source>
</evidence>
<dbReference type="GeneID" id="18909128"/>
<keyword evidence="1 2" id="KW-0175">Coiled coil</keyword>
<dbReference type="Gene3D" id="6.10.140.910">
    <property type="match status" value="1"/>
</dbReference>
<feature type="compositionally biased region" description="Polar residues" evidence="3">
    <location>
        <begin position="937"/>
        <end position="947"/>
    </location>
</feature>
<feature type="compositionally biased region" description="Basic and acidic residues" evidence="3">
    <location>
        <begin position="560"/>
        <end position="569"/>
    </location>
</feature>
<dbReference type="KEGG" id="pco:PHACADRAFT_159088"/>
<feature type="domain" description="GDP/GTP exchange factor Sec2 N-terminal" evidence="4">
    <location>
        <begin position="83"/>
        <end position="214"/>
    </location>
</feature>
<evidence type="ECO:0000313" key="6">
    <source>
        <dbReference type="Proteomes" id="UP000008370"/>
    </source>
</evidence>
<dbReference type="InterPro" id="IPR040351">
    <property type="entry name" value="RAB3IL/RAB3IP/Sec2"/>
</dbReference>
<feature type="compositionally biased region" description="Pro residues" evidence="3">
    <location>
        <begin position="578"/>
        <end position="608"/>
    </location>
</feature>
<evidence type="ECO:0000313" key="5">
    <source>
        <dbReference type="EMBL" id="EKM58040.1"/>
    </source>
</evidence>
<dbReference type="GO" id="GO:0070319">
    <property type="term" value="C:Golgi to plasma membrane transport vesicle"/>
    <property type="evidence" value="ECO:0007669"/>
    <property type="project" value="TreeGrafter"/>
</dbReference>
<dbReference type="GO" id="GO:0051286">
    <property type="term" value="C:cell tip"/>
    <property type="evidence" value="ECO:0007669"/>
    <property type="project" value="TreeGrafter"/>
</dbReference>
<name>K5WFG1_PHACS</name>
<reference evidence="5 6" key="1">
    <citation type="journal article" date="2012" name="BMC Genomics">
        <title>Comparative genomics of the white-rot fungi, Phanerochaete carnosa and P. chrysosporium, to elucidate the genetic basis of the distinct wood types they colonize.</title>
        <authorList>
            <person name="Suzuki H."/>
            <person name="MacDonald J."/>
            <person name="Syed K."/>
            <person name="Salamov A."/>
            <person name="Hori C."/>
            <person name="Aerts A."/>
            <person name="Henrissat B."/>
            <person name="Wiebenga A."/>
            <person name="vanKuyk P.A."/>
            <person name="Barry K."/>
            <person name="Lindquist E."/>
            <person name="LaButti K."/>
            <person name="Lapidus A."/>
            <person name="Lucas S."/>
            <person name="Coutinho P."/>
            <person name="Gong Y."/>
            <person name="Samejima M."/>
            <person name="Mahadevan R."/>
            <person name="Abou-Zaid M."/>
            <person name="de Vries R.P."/>
            <person name="Igarashi K."/>
            <person name="Yadav J.S."/>
            <person name="Grigoriev I.V."/>
            <person name="Master E.R."/>
        </authorList>
    </citation>
    <scope>NUCLEOTIDE SEQUENCE [LARGE SCALE GENOMIC DNA]</scope>
    <source>
        <strain evidence="5 6">HHB-10118-sp</strain>
    </source>
</reference>
<feature type="coiled-coil region" evidence="2">
    <location>
        <begin position="173"/>
        <end position="230"/>
    </location>
</feature>
<feature type="compositionally biased region" description="Polar residues" evidence="3">
    <location>
        <begin position="900"/>
        <end position="924"/>
    </location>
</feature>
<feature type="region of interest" description="Disordered" evidence="3">
    <location>
        <begin position="23"/>
        <end position="47"/>
    </location>
</feature>
<evidence type="ECO:0000256" key="1">
    <source>
        <dbReference type="ARBA" id="ARBA00023054"/>
    </source>
</evidence>
<dbReference type="SUPFAM" id="SSF144284">
    <property type="entry name" value="Sec2 N-terminal region"/>
    <property type="match status" value="1"/>
</dbReference>